<dbReference type="PANTHER" id="PTHR34580:SF3">
    <property type="entry name" value="PROTEIN PAFB"/>
    <property type="match status" value="1"/>
</dbReference>
<dbReference type="InterPro" id="IPR051534">
    <property type="entry name" value="CBASS_pafABC_assoc_protein"/>
</dbReference>
<dbReference type="InterPro" id="IPR026881">
    <property type="entry name" value="WYL_dom"/>
</dbReference>
<dbReference type="PANTHER" id="PTHR34580">
    <property type="match status" value="1"/>
</dbReference>
<feature type="region of interest" description="Disordered" evidence="1">
    <location>
        <begin position="242"/>
        <end position="273"/>
    </location>
</feature>
<reference evidence="4" key="1">
    <citation type="journal article" date="2019" name="Int. J. Syst. Evol. Microbiol.">
        <title>The Global Catalogue of Microorganisms (GCM) 10K type strain sequencing project: providing services to taxonomists for standard genome sequencing and annotation.</title>
        <authorList>
            <consortium name="The Broad Institute Genomics Platform"/>
            <consortium name="The Broad Institute Genome Sequencing Center for Infectious Disease"/>
            <person name="Wu L."/>
            <person name="Ma J."/>
        </authorList>
    </citation>
    <scope>NUCLEOTIDE SEQUENCE [LARGE SCALE GENOMIC DNA]</scope>
    <source>
        <strain evidence="4">CCUG 56698</strain>
    </source>
</reference>
<name>A0ABW2SLN4_9ACTO</name>
<evidence type="ECO:0000256" key="1">
    <source>
        <dbReference type="SAM" id="MobiDB-lite"/>
    </source>
</evidence>
<dbReference type="PROSITE" id="PS52050">
    <property type="entry name" value="WYL"/>
    <property type="match status" value="1"/>
</dbReference>
<dbReference type="RefSeq" id="WP_380972408.1">
    <property type="nucleotide sequence ID" value="NZ_JBHTEF010000001.1"/>
</dbReference>
<dbReference type="Proteomes" id="UP001596527">
    <property type="component" value="Unassembled WGS sequence"/>
</dbReference>
<evidence type="ECO:0000259" key="2">
    <source>
        <dbReference type="Pfam" id="PF13280"/>
    </source>
</evidence>
<keyword evidence="4" id="KW-1185">Reference proteome</keyword>
<sequence>MSPEVPTSLRVLSLFFDLLTSERGRTKDQVRRSPGYEDLSPSAFESAFQRDKDALREAGIVLELVPGPAQERYRVAAESFPEEGAHLSAVDLALVDLAVSAWSSVPAAGAQMLRSKLASRAERGPDGALVPVVLGLAGSQRLVDVLDAIRARQPISFTYAASSGTGERSVEPWRLVLRGSGLYLQGLDLDREAPRMFRLSRIRGEVERLGEPGDAPPPAEDPGDPFEALTVSPVLRVRPGGAPRVRLHTVASGDGGTSDGGAPADRSAEGAGWETVRGLPDEIGSWVSRILREAPDVVVVEPEDLRRKILDRLRAAAQWEPQTRRGRHA</sequence>
<feature type="domain" description="WYL" evidence="2">
    <location>
        <begin position="143"/>
        <end position="203"/>
    </location>
</feature>
<dbReference type="Pfam" id="PF13280">
    <property type="entry name" value="WYL"/>
    <property type="match status" value="1"/>
</dbReference>
<accession>A0ABW2SLN4</accession>
<gene>
    <name evidence="3" type="ORF">ACFQWG_04190</name>
</gene>
<organism evidence="3 4">
    <name type="scientific">Schaalia naturae</name>
    <dbReference type="NCBI Taxonomy" id="635203"/>
    <lineage>
        <taxon>Bacteria</taxon>
        <taxon>Bacillati</taxon>
        <taxon>Actinomycetota</taxon>
        <taxon>Actinomycetes</taxon>
        <taxon>Actinomycetales</taxon>
        <taxon>Actinomycetaceae</taxon>
        <taxon>Schaalia</taxon>
    </lineage>
</organism>
<evidence type="ECO:0000313" key="4">
    <source>
        <dbReference type="Proteomes" id="UP001596527"/>
    </source>
</evidence>
<protein>
    <submittedName>
        <fullName evidence="3">Helix-turn-helix transcriptional regulator</fullName>
    </submittedName>
</protein>
<comment type="caution">
    <text evidence="3">The sequence shown here is derived from an EMBL/GenBank/DDBJ whole genome shotgun (WGS) entry which is preliminary data.</text>
</comment>
<feature type="region of interest" description="Disordered" evidence="1">
    <location>
        <begin position="207"/>
        <end position="227"/>
    </location>
</feature>
<dbReference type="EMBL" id="JBHTEF010000001">
    <property type="protein sequence ID" value="MFC7580421.1"/>
    <property type="molecule type" value="Genomic_DNA"/>
</dbReference>
<evidence type="ECO:0000313" key="3">
    <source>
        <dbReference type="EMBL" id="MFC7580421.1"/>
    </source>
</evidence>
<proteinExistence type="predicted"/>